<sequence length="52" mass="5830">MPLQLENFVTWSSAAKIRTHIDEEKRINNKETNVSSRSAAEGQQNAVICVTL</sequence>
<dbReference type="InParanoid" id="K3YBM4"/>
<dbReference type="EnsemblPlants" id="KQK98477">
    <property type="protein sequence ID" value="KQK98477"/>
    <property type="gene ID" value="SETIT_011618mg"/>
</dbReference>
<proteinExistence type="predicted"/>
<dbReference type="Gramene" id="KQK98477">
    <property type="protein sequence ID" value="KQK98477"/>
    <property type="gene ID" value="SETIT_011618mg"/>
</dbReference>
<organism evidence="1 2">
    <name type="scientific">Setaria italica</name>
    <name type="common">Foxtail millet</name>
    <name type="synonym">Panicum italicum</name>
    <dbReference type="NCBI Taxonomy" id="4555"/>
    <lineage>
        <taxon>Eukaryota</taxon>
        <taxon>Viridiplantae</taxon>
        <taxon>Streptophyta</taxon>
        <taxon>Embryophyta</taxon>
        <taxon>Tracheophyta</taxon>
        <taxon>Spermatophyta</taxon>
        <taxon>Magnoliopsida</taxon>
        <taxon>Liliopsida</taxon>
        <taxon>Poales</taxon>
        <taxon>Poaceae</taxon>
        <taxon>PACMAD clade</taxon>
        <taxon>Panicoideae</taxon>
        <taxon>Panicodae</taxon>
        <taxon>Paniceae</taxon>
        <taxon>Cenchrinae</taxon>
        <taxon>Setaria</taxon>
    </lineage>
</organism>
<name>K3YBM4_SETIT</name>
<dbReference type="EMBL" id="AGNK02004470">
    <property type="status" value="NOT_ANNOTATED_CDS"/>
    <property type="molecule type" value="Genomic_DNA"/>
</dbReference>
<evidence type="ECO:0000313" key="1">
    <source>
        <dbReference type="EnsemblPlants" id="KQK98477"/>
    </source>
</evidence>
<protein>
    <submittedName>
        <fullName evidence="1">Uncharacterized protein</fullName>
    </submittedName>
</protein>
<dbReference type="Proteomes" id="UP000004995">
    <property type="component" value="Unassembled WGS sequence"/>
</dbReference>
<dbReference type="AlphaFoldDB" id="K3YBM4"/>
<dbReference type="HOGENOM" id="CLU_3090904_0_0_1"/>
<keyword evidence="2" id="KW-1185">Reference proteome</keyword>
<reference evidence="1" key="2">
    <citation type="submission" date="2018-08" db="UniProtKB">
        <authorList>
            <consortium name="EnsemblPlants"/>
        </authorList>
    </citation>
    <scope>IDENTIFICATION</scope>
    <source>
        <strain evidence="1">Yugu1</strain>
    </source>
</reference>
<reference evidence="2" key="1">
    <citation type="journal article" date="2012" name="Nat. Biotechnol.">
        <title>Reference genome sequence of the model plant Setaria.</title>
        <authorList>
            <person name="Bennetzen J.L."/>
            <person name="Schmutz J."/>
            <person name="Wang H."/>
            <person name="Percifield R."/>
            <person name="Hawkins J."/>
            <person name="Pontaroli A.C."/>
            <person name="Estep M."/>
            <person name="Feng L."/>
            <person name="Vaughn J.N."/>
            <person name="Grimwood J."/>
            <person name="Jenkins J."/>
            <person name="Barry K."/>
            <person name="Lindquist E."/>
            <person name="Hellsten U."/>
            <person name="Deshpande S."/>
            <person name="Wang X."/>
            <person name="Wu X."/>
            <person name="Mitros T."/>
            <person name="Triplett J."/>
            <person name="Yang X."/>
            <person name="Ye C.Y."/>
            <person name="Mauro-Herrera M."/>
            <person name="Wang L."/>
            <person name="Li P."/>
            <person name="Sharma M."/>
            <person name="Sharma R."/>
            <person name="Ronald P.C."/>
            <person name="Panaud O."/>
            <person name="Kellogg E.A."/>
            <person name="Brutnell T.P."/>
            <person name="Doust A.N."/>
            <person name="Tuskan G.A."/>
            <person name="Rokhsar D."/>
            <person name="Devos K.M."/>
        </authorList>
    </citation>
    <scope>NUCLEOTIDE SEQUENCE [LARGE SCALE GENOMIC DNA]</scope>
    <source>
        <strain evidence="2">cv. Yugu1</strain>
    </source>
</reference>
<evidence type="ECO:0000313" key="2">
    <source>
        <dbReference type="Proteomes" id="UP000004995"/>
    </source>
</evidence>
<accession>K3YBM4</accession>